<accession>A0A9P9D1G7</accession>
<evidence type="ECO:0000256" key="8">
    <source>
        <dbReference type="SAM" id="MobiDB-lite"/>
    </source>
</evidence>
<dbReference type="GO" id="GO:0005524">
    <property type="term" value="F:ATP binding"/>
    <property type="evidence" value="ECO:0007669"/>
    <property type="project" value="UniProtKB-KW"/>
</dbReference>
<dbReference type="CDD" id="cd18793">
    <property type="entry name" value="SF2_C_SNF"/>
    <property type="match status" value="1"/>
</dbReference>
<comment type="caution">
    <text evidence="12">The sequence shown here is derived from an EMBL/GenBank/DDBJ whole genome shotgun (WGS) entry which is preliminary data.</text>
</comment>
<evidence type="ECO:0000256" key="1">
    <source>
        <dbReference type="ARBA" id="ARBA00022723"/>
    </source>
</evidence>
<dbReference type="GO" id="GO:0006281">
    <property type="term" value="P:DNA repair"/>
    <property type="evidence" value="ECO:0007669"/>
    <property type="project" value="TreeGrafter"/>
</dbReference>
<evidence type="ECO:0000259" key="9">
    <source>
        <dbReference type="PROSITE" id="PS50089"/>
    </source>
</evidence>
<dbReference type="SMART" id="SM00490">
    <property type="entry name" value="HELICc"/>
    <property type="match status" value="1"/>
</dbReference>
<dbReference type="PROSITE" id="PS51194">
    <property type="entry name" value="HELICASE_CTER"/>
    <property type="match status" value="1"/>
</dbReference>
<proteinExistence type="predicted"/>
<keyword evidence="4" id="KW-0378">Hydrolase</keyword>
<dbReference type="Pfam" id="PF00176">
    <property type="entry name" value="SNF2-rel_dom"/>
    <property type="match status" value="1"/>
</dbReference>
<dbReference type="SMART" id="SM00487">
    <property type="entry name" value="DEXDc"/>
    <property type="match status" value="1"/>
</dbReference>
<dbReference type="InterPro" id="IPR017907">
    <property type="entry name" value="Znf_RING_CS"/>
</dbReference>
<sequence length="928" mass="104502">MQPGDSLPDLFSGILLDPSVGNQMSLMNFDAIDYNLAGALAEWGDTMALPDSDSSQLTPISSQQTLHSPSPTPQSSQSRTESVTPGEYDEIICYGMLHNVDVKLIGEMQTIDGKLGKSSAGYECFELKQQETHIVLRFRDDGEEFGYLRSGVVKTLAPLLAKSYVEFEPTVSTSNLKETIGRAKKPAEAMVRVDINVYGPRCAATEVGDALSQGKLWLQKSGQARRGVVYDNPHFLPLKVNGVQVQSVQSVNRVANEGLARKKHREERLRKMVEEVYKSLDNTRHLDMVEGGNRVTRKLLKHQQEALGFMLERETGHINDRYRLWKTVLLEDGREEYRHRITRAKARQGIQPDERGGGILADEMGMGKSLSILALIMKTLDDSKEWAQQQNDSAGGKVVLKRSRSTLVVVPSALLIYNWMNEIEKHLKGGLKVVKHHGPGRLKDVDTISDSDIVVTTYNTLTAEFQIKSKPSLLHQISWYRVVLDEAHIIRRPATAFYHACSDLHANSRWCLTGTPIQNKLADIGALFAFIRAEPFSKASVFRKWIEVPFEQSIEDPTVVKDRLVTLLEALCLRRTRDVIQLPGVRQRMRTLKFSTAEREQYENTKKILMRTIRQRVGEAEESSKFGLFQANLQMRLLCNHGTFQQPFSWHRRSYRDECEAIVSALGQNGEITCSGCRLPMPILGSSRLGNGFRDQCAHVLCSECIEESSTPGAGTQDQRCPVCVRWLTHARVEGRVAPGDVAMPDYPAKEATEDDDTYYFNAEGHSTKMRALIEDVNKDLWTTKSIIFSCWTRTLHLLSKHLDEANIPYLRIDGGCPLPQRQTKLDQFAKDDEKPVLIMTTGTGGFGLNLTCANRVFIVELQWNPGVESQAIARAIRLGQENEVYVTRYVIKDTVEDEMRSQQQWKKQLAALGFEETPDVIDEESLS</sequence>
<evidence type="ECO:0000256" key="5">
    <source>
        <dbReference type="ARBA" id="ARBA00022833"/>
    </source>
</evidence>
<evidence type="ECO:0000256" key="7">
    <source>
        <dbReference type="PROSITE-ProRule" id="PRU00175"/>
    </source>
</evidence>
<dbReference type="GO" id="GO:0008270">
    <property type="term" value="F:zinc ion binding"/>
    <property type="evidence" value="ECO:0007669"/>
    <property type="project" value="UniProtKB-KW"/>
</dbReference>
<keyword evidence="3 7" id="KW-0863">Zinc-finger</keyword>
<dbReference type="InterPro" id="IPR049730">
    <property type="entry name" value="SNF2/RAD54-like_C"/>
</dbReference>
<dbReference type="PROSITE" id="PS51192">
    <property type="entry name" value="HELICASE_ATP_BIND_1"/>
    <property type="match status" value="1"/>
</dbReference>
<evidence type="ECO:0000259" key="11">
    <source>
        <dbReference type="PROSITE" id="PS51194"/>
    </source>
</evidence>
<evidence type="ECO:0000313" key="12">
    <source>
        <dbReference type="EMBL" id="KAH7110712.1"/>
    </source>
</evidence>
<keyword evidence="5" id="KW-0862">Zinc</keyword>
<dbReference type="CDD" id="cd18008">
    <property type="entry name" value="DEXDc_SHPRH-like"/>
    <property type="match status" value="1"/>
</dbReference>
<evidence type="ECO:0000256" key="2">
    <source>
        <dbReference type="ARBA" id="ARBA00022741"/>
    </source>
</evidence>
<evidence type="ECO:0000256" key="3">
    <source>
        <dbReference type="ARBA" id="ARBA00022771"/>
    </source>
</evidence>
<dbReference type="Gene3D" id="3.40.50.300">
    <property type="entry name" value="P-loop containing nucleotide triphosphate hydrolases"/>
    <property type="match status" value="1"/>
</dbReference>
<keyword evidence="2" id="KW-0547">Nucleotide-binding</keyword>
<dbReference type="Gene3D" id="3.40.50.10810">
    <property type="entry name" value="Tandem AAA-ATPase domain"/>
    <property type="match status" value="1"/>
</dbReference>
<dbReference type="InterPro" id="IPR001841">
    <property type="entry name" value="Znf_RING"/>
</dbReference>
<feature type="domain" description="RING-type" evidence="9">
    <location>
        <begin position="674"/>
        <end position="724"/>
    </location>
</feature>
<dbReference type="AlphaFoldDB" id="A0A9P9D1G7"/>
<dbReference type="EMBL" id="JAGMUV010000044">
    <property type="protein sequence ID" value="KAH7110712.1"/>
    <property type="molecule type" value="Genomic_DNA"/>
</dbReference>
<dbReference type="SUPFAM" id="SSF52540">
    <property type="entry name" value="P-loop containing nucleoside triphosphate hydrolases"/>
    <property type="match status" value="2"/>
</dbReference>
<dbReference type="PANTHER" id="PTHR45626">
    <property type="entry name" value="TRANSCRIPTION TERMINATION FACTOR 2-RELATED"/>
    <property type="match status" value="1"/>
</dbReference>
<evidence type="ECO:0000256" key="6">
    <source>
        <dbReference type="ARBA" id="ARBA00022840"/>
    </source>
</evidence>
<evidence type="ECO:0000256" key="4">
    <source>
        <dbReference type="ARBA" id="ARBA00022801"/>
    </source>
</evidence>
<dbReference type="InterPro" id="IPR038718">
    <property type="entry name" value="SNF2-like_sf"/>
</dbReference>
<evidence type="ECO:0000259" key="10">
    <source>
        <dbReference type="PROSITE" id="PS51192"/>
    </source>
</evidence>
<dbReference type="GO" id="GO:0016787">
    <property type="term" value="F:hydrolase activity"/>
    <property type="evidence" value="ECO:0007669"/>
    <property type="project" value="UniProtKB-KW"/>
</dbReference>
<dbReference type="OrthoDB" id="448448at2759"/>
<dbReference type="InterPro" id="IPR014001">
    <property type="entry name" value="Helicase_ATP-bd"/>
</dbReference>
<dbReference type="InterPro" id="IPR027417">
    <property type="entry name" value="P-loop_NTPase"/>
</dbReference>
<feature type="region of interest" description="Disordered" evidence="8">
    <location>
        <begin position="51"/>
        <end position="83"/>
    </location>
</feature>
<feature type="domain" description="Helicase C-terminal" evidence="11">
    <location>
        <begin position="769"/>
        <end position="926"/>
    </location>
</feature>
<dbReference type="PROSITE" id="PS00518">
    <property type="entry name" value="ZF_RING_1"/>
    <property type="match status" value="1"/>
</dbReference>
<feature type="compositionally biased region" description="Low complexity" evidence="8">
    <location>
        <begin position="61"/>
        <end position="82"/>
    </location>
</feature>
<dbReference type="GO" id="GO:0008094">
    <property type="term" value="F:ATP-dependent activity, acting on DNA"/>
    <property type="evidence" value="ECO:0007669"/>
    <property type="project" value="TreeGrafter"/>
</dbReference>
<gene>
    <name evidence="12" type="ORF">EDB81DRAFT_831502</name>
</gene>
<organism evidence="12 13">
    <name type="scientific">Dactylonectria macrodidyma</name>
    <dbReference type="NCBI Taxonomy" id="307937"/>
    <lineage>
        <taxon>Eukaryota</taxon>
        <taxon>Fungi</taxon>
        <taxon>Dikarya</taxon>
        <taxon>Ascomycota</taxon>
        <taxon>Pezizomycotina</taxon>
        <taxon>Sordariomycetes</taxon>
        <taxon>Hypocreomycetidae</taxon>
        <taxon>Hypocreales</taxon>
        <taxon>Nectriaceae</taxon>
        <taxon>Dactylonectria</taxon>
    </lineage>
</organism>
<dbReference type="PROSITE" id="PS50089">
    <property type="entry name" value="ZF_RING_2"/>
    <property type="match status" value="1"/>
</dbReference>
<dbReference type="PANTHER" id="PTHR45626:SF52">
    <property type="entry name" value="SINGLE-STRANDED DNA-DEPENDENT ATPASE (EUROFUNG)"/>
    <property type="match status" value="1"/>
</dbReference>
<keyword evidence="6" id="KW-0067">ATP-binding</keyword>
<dbReference type="Pfam" id="PF00271">
    <property type="entry name" value="Helicase_C"/>
    <property type="match status" value="1"/>
</dbReference>
<feature type="domain" description="Helicase ATP-binding" evidence="10">
    <location>
        <begin position="349"/>
        <end position="534"/>
    </location>
</feature>
<dbReference type="InterPro" id="IPR050628">
    <property type="entry name" value="SNF2_RAD54_helicase_TF"/>
</dbReference>
<keyword evidence="1" id="KW-0479">Metal-binding</keyword>
<dbReference type="InterPro" id="IPR000330">
    <property type="entry name" value="SNF2_N"/>
</dbReference>
<protein>
    <submittedName>
        <fullName evidence="12">SNF2 family N-terminal domain-containing protein</fullName>
    </submittedName>
</protein>
<dbReference type="Proteomes" id="UP000738349">
    <property type="component" value="Unassembled WGS sequence"/>
</dbReference>
<name>A0A9P9D1G7_9HYPO</name>
<dbReference type="GO" id="GO:0005634">
    <property type="term" value="C:nucleus"/>
    <property type="evidence" value="ECO:0007669"/>
    <property type="project" value="TreeGrafter"/>
</dbReference>
<evidence type="ECO:0000313" key="13">
    <source>
        <dbReference type="Proteomes" id="UP000738349"/>
    </source>
</evidence>
<dbReference type="InterPro" id="IPR001650">
    <property type="entry name" value="Helicase_C-like"/>
</dbReference>
<keyword evidence="13" id="KW-1185">Reference proteome</keyword>
<reference evidence="12" key="1">
    <citation type="journal article" date="2021" name="Nat. Commun.">
        <title>Genetic determinants of endophytism in the Arabidopsis root mycobiome.</title>
        <authorList>
            <person name="Mesny F."/>
            <person name="Miyauchi S."/>
            <person name="Thiergart T."/>
            <person name="Pickel B."/>
            <person name="Atanasova L."/>
            <person name="Karlsson M."/>
            <person name="Huettel B."/>
            <person name="Barry K.W."/>
            <person name="Haridas S."/>
            <person name="Chen C."/>
            <person name="Bauer D."/>
            <person name="Andreopoulos W."/>
            <person name="Pangilinan J."/>
            <person name="LaButti K."/>
            <person name="Riley R."/>
            <person name="Lipzen A."/>
            <person name="Clum A."/>
            <person name="Drula E."/>
            <person name="Henrissat B."/>
            <person name="Kohler A."/>
            <person name="Grigoriev I.V."/>
            <person name="Martin F.M."/>
            <person name="Hacquard S."/>
        </authorList>
    </citation>
    <scope>NUCLEOTIDE SEQUENCE</scope>
    <source>
        <strain evidence="12">MPI-CAGE-AT-0147</strain>
    </source>
</reference>